<evidence type="ECO:0000313" key="3">
    <source>
        <dbReference type="Proteomes" id="UP000009399"/>
    </source>
</evidence>
<dbReference type="EMBL" id="CP003914">
    <property type="protein sequence ID" value="AFX74528.1"/>
    <property type="molecule type" value="Genomic_DNA"/>
</dbReference>
<gene>
    <name evidence="2" type="ORF">MOS_623</name>
</gene>
<dbReference type="GeneID" id="93248717"/>
<accession>A0AAI8AN52</accession>
<feature type="compositionally biased region" description="Basic and acidic residues" evidence="1">
    <location>
        <begin position="152"/>
        <end position="166"/>
    </location>
</feature>
<evidence type="ECO:0008006" key="4">
    <source>
        <dbReference type="Google" id="ProtNLM"/>
    </source>
</evidence>
<reference evidence="2 3" key="1">
    <citation type="journal article" date="2013" name="Genome Announc.">
        <title>Complete Genome Sequence of Mycoplasma hyorhinis Strain SK76.</title>
        <authorList>
            <person name="Goodison S."/>
            <person name="Urquidi V."/>
            <person name="Kumar D."/>
            <person name="Reyes L."/>
            <person name="Rosser C.J."/>
        </authorList>
    </citation>
    <scope>NUCLEOTIDE SEQUENCE [LARGE SCALE GENOMIC DNA]</scope>
    <source>
        <strain evidence="2 3">SK76</strain>
    </source>
</reference>
<protein>
    <recommendedName>
        <fullName evidence="4">DUF2130 domain-containing protein</fullName>
    </recommendedName>
</protein>
<dbReference type="Pfam" id="PF09903">
    <property type="entry name" value="DUF2130"/>
    <property type="match status" value="1"/>
</dbReference>
<dbReference type="AlphaFoldDB" id="A0AAI8AN52"/>
<evidence type="ECO:0000313" key="2">
    <source>
        <dbReference type="EMBL" id="AFX74528.1"/>
    </source>
</evidence>
<dbReference type="KEGG" id="mhs:MOS_623"/>
<feature type="region of interest" description="Disordered" evidence="1">
    <location>
        <begin position="152"/>
        <end position="179"/>
    </location>
</feature>
<name>A0AAI8AN52_MESHY</name>
<proteinExistence type="predicted"/>
<evidence type="ECO:0000256" key="1">
    <source>
        <dbReference type="SAM" id="MobiDB-lite"/>
    </source>
</evidence>
<sequence>MSKKIKVKLVDKESLTFELLEDAKKGDIFTLTDEDRDWLQSIESIIEQNIDKYISGKKKEDLRQEFLLNDPEVNRLREQINNLRTSENASKNKIANLESGQKIELDKKDLEIISLKDKLNNLTNSLQEKEDDLQKRFQEKEEDLKKHFQQKEENLKNNFERDKKALSESSESRATQKYLEKKEELEKQIHKEREEFFDKQLEQSRQDWKELKEQEIAKYEQNLKEKEEAIQELRDKLDRRQHTNSKRIGEDFENWLQKTFYESFSNLNETVTYEKMTKNDANNEKADALIKFNFFSTVKKENIQETITIEAKSESTSGSQKNSSFYKKLDRNREQQKSKYAILVTELEEKDEFSIKSVSEYKNMYVCRPQYFILLINVLFHFAQKESELTNVELNFKAKEEIQKEFETFKKDSIEKLVDKVDKQLPDMIKQVDSIEKALEKLKEILNDKFVKYFNQFKNKLEELTIKKSLLKKIDSIAEDDSN</sequence>
<dbReference type="Proteomes" id="UP000009399">
    <property type="component" value="Chromosome"/>
</dbReference>
<organism evidence="2 3">
    <name type="scientific">Mesomycoplasma hyorhinis SK76</name>
    <dbReference type="NCBI Taxonomy" id="1118964"/>
    <lineage>
        <taxon>Bacteria</taxon>
        <taxon>Bacillati</taxon>
        <taxon>Mycoplasmatota</taxon>
        <taxon>Mycoplasmoidales</taxon>
        <taxon>Metamycoplasmataceae</taxon>
        <taxon>Mesomycoplasma</taxon>
    </lineage>
</organism>
<dbReference type="InterPro" id="IPR019219">
    <property type="entry name" value="DUF2130"/>
</dbReference>
<dbReference type="RefSeq" id="WP_015084255.1">
    <property type="nucleotide sequence ID" value="NC_019552.1"/>
</dbReference>